<gene>
    <name evidence="1" type="ORF">EAG_03630</name>
</gene>
<reference evidence="1 2" key="1">
    <citation type="journal article" date="2010" name="Science">
        <title>Genomic comparison of the ants Camponotus floridanus and Harpegnathos saltator.</title>
        <authorList>
            <person name="Bonasio R."/>
            <person name="Zhang G."/>
            <person name="Ye C."/>
            <person name="Mutti N.S."/>
            <person name="Fang X."/>
            <person name="Qin N."/>
            <person name="Donahue G."/>
            <person name="Yang P."/>
            <person name="Li Q."/>
            <person name="Li C."/>
            <person name="Zhang P."/>
            <person name="Huang Z."/>
            <person name="Berger S.L."/>
            <person name="Reinberg D."/>
            <person name="Wang J."/>
            <person name="Liebig J."/>
        </authorList>
    </citation>
    <scope>NUCLEOTIDE SEQUENCE [LARGE SCALE GENOMIC DNA]</scope>
    <source>
        <strain evidence="2">C129</strain>
    </source>
</reference>
<evidence type="ECO:0000313" key="2">
    <source>
        <dbReference type="Proteomes" id="UP000000311"/>
    </source>
</evidence>
<evidence type="ECO:0000313" key="1">
    <source>
        <dbReference type="EMBL" id="EFN64859.1"/>
    </source>
</evidence>
<dbReference type="EMBL" id="GL441439">
    <property type="protein sequence ID" value="EFN64859.1"/>
    <property type="molecule type" value="Genomic_DNA"/>
</dbReference>
<accession>E2AP27</accession>
<dbReference type="InParanoid" id="E2AP27"/>
<dbReference type="Proteomes" id="UP000000311">
    <property type="component" value="Unassembled WGS sequence"/>
</dbReference>
<proteinExistence type="predicted"/>
<organism evidence="2">
    <name type="scientific">Camponotus floridanus</name>
    <name type="common">Florida carpenter ant</name>
    <dbReference type="NCBI Taxonomy" id="104421"/>
    <lineage>
        <taxon>Eukaryota</taxon>
        <taxon>Metazoa</taxon>
        <taxon>Ecdysozoa</taxon>
        <taxon>Arthropoda</taxon>
        <taxon>Hexapoda</taxon>
        <taxon>Insecta</taxon>
        <taxon>Pterygota</taxon>
        <taxon>Neoptera</taxon>
        <taxon>Endopterygota</taxon>
        <taxon>Hymenoptera</taxon>
        <taxon>Apocrita</taxon>
        <taxon>Aculeata</taxon>
        <taxon>Formicoidea</taxon>
        <taxon>Formicidae</taxon>
        <taxon>Formicinae</taxon>
        <taxon>Camponotus</taxon>
    </lineage>
</organism>
<protein>
    <submittedName>
        <fullName evidence="1">Uncharacterized protein</fullName>
    </submittedName>
</protein>
<name>E2AP27_CAMFO</name>
<keyword evidence="2" id="KW-1185">Reference proteome</keyword>
<sequence>MTFNSIESGIQYLEAIDEQSTEFEQIEHFPRSGEQHERKCDRSTVLSSKNALIELNEFEKCRNAEKETIRQFQFINFEITPQTHIDVYLEPMEGCNGKKADRRVAEQKRSKGSSYLELATLCMNIILSSGTCVRAHGKGRMCSYTLGRDDPTLRALDDVFLSKENRNFYTARLGISLERAAPSIDKPSGRICNRHLGKSDVYPLDTPDRLFTKLKLKVDIPETLVELMKMGTCWFAVWVLFVCLIGDVRPQYRDKNITNPDLRLPGCTMTDDLLRFENDIAIETKCSINYLCPITELQSSPPRQTIMEARIPCLAGNVMKNISSIFLMCVMIAQVEDVANLRLLLQL</sequence>
<dbReference type="AlphaFoldDB" id="E2AP27"/>